<name>A0A383DG44_9ZZZZ</name>
<feature type="non-terminal residue" evidence="1">
    <location>
        <position position="83"/>
    </location>
</feature>
<evidence type="ECO:0000313" key="1">
    <source>
        <dbReference type="EMBL" id="SVE43293.1"/>
    </source>
</evidence>
<protein>
    <submittedName>
        <fullName evidence="1">Uncharacterized protein</fullName>
    </submittedName>
</protein>
<sequence>MIALIFMLSLLNGFQLQATRNMVTTDMAGGQYRAPGFDILTPTEWEDRTIFVPDVLHTLSSSSKAEVLVQQGLLFPNRRIYPV</sequence>
<dbReference type="AlphaFoldDB" id="A0A383DG44"/>
<dbReference type="EMBL" id="UINC01216928">
    <property type="protein sequence ID" value="SVE43293.1"/>
    <property type="molecule type" value="Genomic_DNA"/>
</dbReference>
<reference evidence="1" key="1">
    <citation type="submission" date="2018-05" db="EMBL/GenBank/DDBJ databases">
        <authorList>
            <person name="Lanie J.A."/>
            <person name="Ng W.-L."/>
            <person name="Kazmierczak K.M."/>
            <person name="Andrzejewski T.M."/>
            <person name="Davidsen T.M."/>
            <person name="Wayne K.J."/>
            <person name="Tettelin H."/>
            <person name="Glass J.I."/>
            <person name="Rusch D."/>
            <person name="Podicherti R."/>
            <person name="Tsui H.-C.T."/>
            <person name="Winkler M.E."/>
        </authorList>
    </citation>
    <scope>NUCLEOTIDE SEQUENCE</scope>
</reference>
<accession>A0A383DG44</accession>
<organism evidence="1">
    <name type="scientific">marine metagenome</name>
    <dbReference type="NCBI Taxonomy" id="408172"/>
    <lineage>
        <taxon>unclassified sequences</taxon>
        <taxon>metagenomes</taxon>
        <taxon>ecological metagenomes</taxon>
    </lineage>
</organism>
<proteinExistence type="predicted"/>
<gene>
    <name evidence="1" type="ORF">METZ01_LOCUS496147</name>
</gene>